<feature type="region of interest" description="Disordered" evidence="1">
    <location>
        <begin position="27"/>
        <end position="78"/>
    </location>
</feature>
<comment type="caution">
    <text evidence="3">The sequence shown here is derived from an EMBL/GenBank/DDBJ whole genome shotgun (WGS) entry which is preliminary data.</text>
</comment>
<dbReference type="PROSITE" id="PS51257">
    <property type="entry name" value="PROKAR_LIPOPROTEIN"/>
    <property type="match status" value="1"/>
</dbReference>
<organism evidence="3 4">
    <name type="scientific">Actinomadura rubrisoli</name>
    <dbReference type="NCBI Taxonomy" id="2530368"/>
    <lineage>
        <taxon>Bacteria</taxon>
        <taxon>Bacillati</taxon>
        <taxon>Actinomycetota</taxon>
        <taxon>Actinomycetes</taxon>
        <taxon>Streptosporangiales</taxon>
        <taxon>Thermomonosporaceae</taxon>
        <taxon>Actinomadura</taxon>
    </lineage>
</organism>
<feature type="compositionally biased region" description="Low complexity" evidence="1">
    <location>
        <begin position="37"/>
        <end position="63"/>
    </location>
</feature>
<accession>A0A4R5A230</accession>
<keyword evidence="2" id="KW-0732">Signal</keyword>
<evidence type="ECO:0000313" key="4">
    <source>
        <dbReference type="Proteomes" id="UP000294513"/>
    </source>
</evidence>
<keyword evidence="4" id="KW-1185">Reference proteome</keyword>
<feature type="signal peptide" evidence="2">
    <location>
        <begin position="1"/>
        <end position="24"/>
    </location>
</feature>
<feature type="chain" id="PRO_5038349025" description="Lipoprotein" evidence="2">
    <location>
        <begin position="25"/>
        <end position="234"/>
    </location>
</feature>
<evidence type="ECO:0000256" key="1">
    <source>
        <dbReference type="SAM" id="MobiDB-lite"/>
    </source>
</evidence>
<dbReference type="RefSeq" id="WP_131903004.1">
    <property type="nucleotide sequence ID" value="NZ_SMKU01000437.1"/>
</dbReference>
<protein>
    <recommendedName>
        <fullName evidence="5">Lipoprotein</fullName>
    </recommendedName>
</protein>
<reference evidence="3 4" key="1">
    <citation type="submission" date="2019-03" db="EMBL/GenBank/DDBJ databases">
        <title>Draft genome sequences of novel Actinobacteria.</title>
        <authorList>
            <person name="Sahin N."/>
            <person name="Ay H."/>
            <person name="Saygin H."/>
        </authorList>
    </citation>
    <scope>NUCLEOTIDE SEQUENCE [LARGE SCALE GENOMIC DNA]</scope>
    <source>
        <strain evidence="3 4">H3C3</strain>
    </source>
</reference>
<evidence type="ECO:0000256" key="2">
    <source>
        <dbReference type="SAM" id="SignalP"/>
    </source>
</evidence>
<proteinExistence type="predicted"/>
<name>A0A4R5A230_9ACTN</name>
<dbReference type="EMBL" id="SMKU01000437">
    <property type="protein sequence ID" value="TDD64579.1"/>
    <property type="molecule type" value="Genomic_DNA"/>
</dbReference>
<gene>
    <name evidence="3" type="ORF">E1298_42230</name>
</gene>
<sequence>MVRRVIACAVAGTAAALSLTGCLGDDDPKAAPPAPSGAPSTAPSQTTPTDTAPTGAPAGAPAGWKTVGGPENGVRMSIPDGWQEIDLTSGEAEEGLKRLGLQGANEQLLRQTFTMLEQQKAVYAVETESAQRGYATNVNALCTPSPATSVQALENGTRLGMSQLGAQNVEITQTTVAGRPGIRTTYTLRSAAGTLTGRQVQVGDGDRACSLTVTAKDGAMPSNADQIAGTLELL</sequence>
<dbReference type="Proteomes" id="UP000294513">
    <property type="component" value="Unassembled WGS sequence"/>
</dbReference>
<dbReference type="AlphaFoldDB" id="A0A4R5A230"/>
<dbReference type="OrthoDB" id="3477539at2"/>
<evidence type="ECO:0008006" key="5">
    <source>
        <dbReference type="Google" id="ProtNLM"/>
    </source>
</evidence>
<evidence type="ECO:0000313" key="3">
    <source>
        <dbReference type="EMBL" id="TDD64579.1"/>
    </source>
</evidence>